<gene>
    <name evidence="5" type="ORF">DT065_09940</name>
</gene>
<dbReference type="InterPro" id="IPR039420">
    <property type="entry name" value="WalR-like"/>
</dbReference>
<dbReference type="PROSITE" id="PS50043">
    <property type="entry name" value="HTH_LUXR_2"/>
    <property type="match status" value="1"/>
</dbReference>
<feature type="domain" description="HTH luxR-type" evidence="4">
    <location>
        <begin position="182"/>
        <end position="247"/>
    </location>
</feature>
<accession>A0A345BZC7</accession>
<evidence type="ECO:0000256" key="3">
    <source>
        <dbReference type="ARBA" id="ARBA00023163"/>
    </source>
</evidence>
<dbReference type="Gene3D" id="1.10.10.10">
    <property type="entry name" value="Winged helix-like DNA-binding domain superfamily/Winged helix DNA-binding domain"/>
    <property type="match status" value="1"/>
</dbReference>
<dbReference type="EMBL" id="CP031092">
    <property type="protein sequence ID" value="AXF56308.1"/>
    <property type="molecule type" value="Genomic_DNA"/>
</dbReference>
<evidence type="ECO:0000313" key="6">
    <source>
        <dbReference type="Proteomes" id="UP000252100"/>
    </source>
</evidence>
<evidence type="ECO:0000256" key="1">
    <source>
        <dbReference type="ARBA" id="ARBA00023015"/>
    </source>
</evidence>
<dbReference type="GO" id="GO:0006355">
    <property type="term" value="P:regulation of DNA-templated transcription"/>
    <property type="evidence" value="ECO:0007669"/>
    <property type="project" value="InterPro"/>
</dbReference>
<keyword evidence="1" id="KW-0805">Transcription regulation</keyword>
<keyword evidence="6" id="KW-1185">Reference proteome</keyword>
<keyword evidence="2 5" id="KW-0238">DNA-binding</keyword>
<organism evidence="5 6">
    <name type="scientific">Salicibibacter kimchii</name>
    <dbReference type="NCBI Taxonomy" id="2099786"/>
    <lineage>
        <taxon>Bacteria</taxon>
        <taxon>Bacillati</taxon>
        <taxon>Bacillota</taxon>
        <taxon>Bacilli</taxon>
        <taxon>Bacillales</taxon>
        <taxon>Bacillaceae</taxon>
        <taxon>Salicibibacter</taxon>
    </lineage>
</organism>
<dbReference type="GO" id="GO:0003677">
    <property type="term" value="F:DNA binding"/>
    <property type="evidence" value="ECO:0007669"/>
    <property type="project" value="UniProtKB-KW"/>
</dbReference>
<dbReference type="PANTHER" id="PTHR43214">
    <property type="entry name" value="TWO-COMPONENT RESPONSE REGULATOR"/>
    <property type="match status" value="1"/>
</dbReference>
<reference evidence="5 6" key="1">
    <citation type="journal article" date="2018" name="J. Microbiol.">
        <title>Salicibibacter kimchii gen. nov., sp. nov., a moderately halophilic and alkalitolerant bacterium in the family Bacillaceae, isolated from kimchi.</title>
        <authorList>
            <person name="Jang J.Y."/>
            <person name="Oh Y.J."/>
            <person name="Lim S.K."/>
            <person name="Park H.K."/>
            <person name="Lee C."/>
            <person name="Kim J.Y."/>
            <person name="Lee M.A."/>
            <person name="Choi H.J."/>
        </authorList>
    </citation>
    <scope>NUCLEOTIDE SEQUENCE [LARGE SCALE GENOMIC DNA]</scope>
    <source>
        <strain evidence="5 6">NKC1-1</strain>
    </source>
</reference>
<dbReference type="Pfam" id="PF00196">
    <property type="entry name" value="GerE"/>
    <property type="match status" value="1"/>
</dbReference>
<proteinExistence type="predicted"/>
<evidence type="ECO:0000256" key="2">
    <source>
        <dbReference type="ARBA" id="ARBA00023125"/>
    </source>
</evidence>
<dbReference type="SMART" id="SM00421">
    <property type="entry name" value="HTH_LUXR"/>
    <property type="match status" value="1"/>
</dbReference>
<dbReference type="InterPro" id="IPR036388">
    <property type="entry name" value="WH-like_DNA-bd_sf"/>
</dbReference>
<dbReference type="KEGG" id="rue:DT065_09940"/>
<dbReference type="InterPro" id="IPR016032">
    <property type="entry name" value="Sig_transdc_resp-reg_C-effctor"/>
</dbReference>
<evidence type="ECO:0000313" key="5">
    <source>
        <dbReference type="EMBL" id="AXF56308.1"/>
    </source>
</evidence>
<dbReference type="SUPFAM" id="SSF46894">
    <property type="entry name" value="C-terminal effector domain of the bipartite response regulators"/>
    <property type="match status" value="1"/>
</dbReference>
<dbReference type="CDD" id="cd06170">
    <property type="entry name" value="LuxR_C_like"/>
    <property type="match status" value="1"/>
</dbReference>
<dbReference type="AlphaFoldDB" id="A0A345BZC7"/>
<sequence>MYILRRRPLMLRTTRHNSGDHPTSLCSYLWLQLDGQKNVKSIPPALQKNGYHAEFHRRLPKMKPQNQKKVIILSTEESFRLLESGVLHALSNVYHLCAIVPPRSPGLIEKILESEVKILFSINQTFWQMVQHFSEARLYQTYVDPLLQRDLLQVVRQRNIGEGEPDQHTIDHHEDGALDLDYPKALERLTGAECRVLDAILKGKSNRKIAEDDYLSVSTVNNHVSQLTKKMDANDRTHTVKRAIELGWLRSG</sequence>
<name>A0A345BZC7_9BACI</name>
<keyword evidence="3" id="KW-0804">Transcription</keyword>
<dbReference type="PRINTS" id="PR00038">
    <property type="entry name" value="HTHLUXR"/>
</dbReference>
<evidence type="ECO:0000259" key="4">
    <source>
        <dbReference type="PROSITE" id="PS50043"/>
    </source>
</evidence>
<dbReference type="InterPro" id="IPR000792">
    <property type="entry name" value="Tscrpt_reg_LuxR_C"/>
</dbReference>
<dbReference type="Proteomes" id="UP000252100">
    <property type="component" value="Chromosome"/>
</dbReference>
<protein>
    <submittedName>
        <fullName evidence="5">DNA-binding response regulator</fullName>
    </submittedName>
</protein>